<evidence type="ECO:0000256" key="1">
    <source>
        <dbReference type="SAM" id="MobiDB-lite"/>
    </source>
</evidence>
<feature type="region of interest" description="Disordered" evidence="1">
    <location>
        <begin position="47"/>
        <end position="142"/>
    </location>
</feature>
<proteinExistence type="predicted"/>
<sequence length="142" mass="14269">MPGPLRSVRRRRGPSAAAGALLGGLVGVALLAAFSLPLVFARGPATPVSAPAKAVRAEPVAAPQPPSDRRAEIPAAVPDAAAPPPSPVEAAARPPASLDLPALQEMAAEIDPEPAYAPPPKPAQRKPLPPKRPPASVARAAP</sequence>
<name>A0A2U8WCP9_9HYPH</name>
<evidence type="ECO:0000313" key="2">
    <source>
        <dbReference type="EMBL" id="AWN43935.1"/>
    </source>
</evidence>
<protein>
    <submittedName>
        <fullName evidence="2">Uncharacterized protein</fullName>
    </submittedName>
</protein>
<keyword evidence="3" id="KW-1185">Reference proteome</keyword>
<feature type="compositionally biased region" description="Low complexity" evidence="1">
    <location>
        <begin position="88"/>
        <end position="97"/>
    </location>
</feature>
<dbReference type="Proteomes" id="UP000245926">
    <property type="component" value="Chromosome"/>
</dbReference>
<reference evidence="3" key="1">
    <citation type="submission" date="2018-05" db="EMBL/GenBank/DDBJ databases">
        <title>Complete Genome Sequence of Methylobacterium sp. 17SD2-17.</title>
        <authorList>
            <person name="Srinivasan S."/>
        </authorList>
    </citation>
    <scope>NUCLEOTIDE SEQUENCE [LARGE SCALE GENOMIC DNA]</scope>
    <source>
        <strain evidence="3">17SD2-17</strain>
    </source>
</reference>
<dbReference type="KEGG" id="mets:DK389_29770"/>
<dbReference type="EMBL" id="CP029550">
    <property type="protein sequence ID" value="AWN43935.1"/>
    <property type="molecule type" value="Genomic_DNA"/>
</dbReference>
<gene>
    <name evidence="2" type="ORF">DK389_29770</name>
</gene>
<evidence type="ECO:0000313" key="3">
    <source>
        <dbReference type="Proteomes" id="UP000245926"/>
    </source>
</evidence>
<organism evidence="2 3">
    <name type="scientific">Methylobacterium durans</name>
    <dbReference type="NCBI Taxonomy" id="2202825"/>
    <lineage>
        <taxon>Bacteria</taxon>
        <taxon>Pseudomonadati</taxon>
        <taxon>Pseudomonadota</taxon>
        <taxon>Alphaproteobacteria</taxon>
        <taxon>Hyphomicrobiales</taxon>
        <taxon>Methylobacteriaceae</taxon>
        <taxon>Methylobacterium</taxon>
    </lineage>
</organism>
<accession>A0A2U8WCP9</accession>
<dbReference type="AlphaFoldDB" id="A0A2U8WCP9"/>
<dbReference type="RefSeq" id="WP_109895206.1">
    <property type="nucleotide sequence ID" value="NZ_CP029550.1"/>
</dbReference>